<feature type="domain" description="Anti-CBASS protein Acb1-like N-terminal" evidence="2">
    <location>
        <begin position="40"/>
        <end position="388"/>
    </location>
</feature>
<dbReference type="Proteomes" id="UP000191240">
    <property type="component" value="Unassembled WGS sequence"/>
</dbReference>
<gene>
    <name evidence="3" type="ORF">SAMN02745671_01183</name>
</gene>
<dbReference type="InterPro" id="IPR006445">
    <property type="entry name" value="Phage-assoc_HI1409"/>
</dbReference>
<evidence type="ECO:0000313" key="3">
    <source>
        <dbReference type="EMBL" id="SHI62162.1"/>
    </source>
</evidence>
<protein>
    <recommendedName>
        <fullName evidence="2">Anti-CBASS protein Acb1-like N-terminal domain-containing protein</fullName>
    </recommendedName>
</protein>
<organism evidence="3 4">
    <name type="scientific">Anaerovibrio lipolyticus DSM 3074</name>
    <dbReference type="NCBI Taxonomy" id="1120997"/>
    <lineage>
        <taxon>Bacteria</taxon>
        <taxon>Bacillati</taxon>
        <taxon>Bacillota</taxon>
        <taxon>Negativicutes</taxon>
        <taxon>Selenomonadales</taxon>
        <taxon>Selenomonadaceae</taxon>
        <taxon>Anaerovibrio</taxon>
    </lineage>
</organism>
<evidence type="ECO:0000259" key="2">
    <source>
        <dbReference type="Pfam" id="PF06381"/>
    </source>
</evidence>
<evidence type="ECO:0000313" key="4">
    <source>
        <dbReference type="Proteomes" id="UP000191240"/>
    </source>
</evidence>
<dbReference type="InterPro" id="IPR024459">
    <property type="entry name" value="Acb1-like_N"/>
</dbReference>
<accession>A0A1M6CM94</accession>
<dbReference type="EMBL" id="FQYW01000008">
    <property type="protein sequence ID" value="SHI62162.1"/>
    <property type="molecule type" value="Genomic_DNA"/>
</dbReference>
<sequence length="459" mass="51016">MIRQDGYLNAVLGHGSRRFDPFASYVFKNSRPMSWAECDTLFTYNGIAAKVIEAPANEAVKEGFELKDGQEVIDQNDDVQSILEDLKAKSVFSEALSWDRLYGGCVILMLADDGFTLEDPLNLKGIKKIEQLLVYDPQDISVVDTYYYTDPRDPRYGEPQWYTITGYNGGSFLVHESRIIKFEGGVVSNRIRKGRNGWGGKVFDRIANDLMRFDSSLSLGLMALSRMSQGILKLEGLTNTLSADGGEEMVQKRLHLIDMGRHLMNTIAIDGTDDYDQKNITLSGVKEIIQEFEQALSTVTDIPVTILFGRSPAGQNATGEADFESYYNMVSRIQQRKLKPKLTRLLEVISSCSDYGLNLPAEYTIEFKPLWNASEKEVAETEKLKAEARASEANAMNTLVQMQALDASEVRNTLKENGGYEIDDSLDGQVGNDEGNTETDLEISGSLGAGVQQVPGQIR</sequence>
<dbReference type="Pfam" id="PF06381">
    <property type="entry name" value="Phage_portal_3"/>
    <property type="match status" value="1"/>
</dbReference>
<proteinExistence type="predicted"/>
<dbReference type="NCBIfam" id="TIGR01555">
    <property type="entry name" value="phge_rel_HI1409"/>
    <property type="match status" value="1"/>
</dbReference>
<reference evidence="3 4" key="1">
    <citation type="submission" date="2016-11" db="EMBL/GenBank/DDBJ databases">
        <authorList>
            <person name="Jaros S."/>
            <person name="Januszkiewicz K."/>
            <person name="Wedrychowicz H."/>
        </authorList>
    </citation>
    <scope>NUCLEOTIDE SEQUENCE [LARGE SCALE GENOMIC DNA]</scope>
    <source>
        <strain evidence="3 4">DSM 3074</strain>
    </source>
</reference>
<name>A0A1M6CM94_9FIRM</name>
<dbReference type="AlphaFoldDB" id="A0A1M6CM94"/>
<feature type="region of interest" description="Disordered" evidence="1">
    <location>
        <begin position="418"/>
        <end position="459"/>
    </location>
</feature>
<evidence type="ECO:0000256" key="1">
    <source>
        <dbReference type="SAM" id="MobiDB-lite"/>
    </source>
</evidence>